<dbReference type="EC" id="2.1.1.182" evidence="7"/>
<evidence type="ECO:0000256" key="7">
    <source>
        <dbReference type="HAMAP-Rule" id="MF_00607"/>
    </source>
</evidence>
<dbReference type="HAMAP" id="MF_00607">
    <property type="entry name" value="16SrRNA_methyltr_A"/>
    <property type="match status" value="1"/>
</dbReference>
<dbReference type="SUPFAM" id="SSF53335">
    <property type="entry name" value="S-adenosyl-L-methionine-dependent methyltransferases"/>
    <property type="match status" value="1"/>
</dbReference>
<evidence type="ECO:0000256" key="2">
    <source>
        <dbReference type="ARBA" id="ARBA00022552"/>
    </source>
</evidence>
<evidence type="ECO:0000259" key="9">
    <source>
        <dbReference type="SMART" id="SM00650"/>
    </source>
</evidence>
<dbReference type="InterPro" id="IPR011530">
    <property type="entry name" value="rRNA_adenine_dimethylase"/>
</dbReference>
<feature type="binding site" evidence="7 8">
    <location>
        <position position="57"/>
    </location>
    <ligand>
        <name>S-adenosyl-L-methionine</name>
        <dbReference type="ChEBI" id="CHEBI:59789"/>
    </ligand>
</feature>
<dbReference type="GO" id="GO:0052908">
    <property type="term" value="F:16S rRNA (adenine(1518)-N(6)/adenine(1519)-N(6))-dimethyltransferase activity"/>
    <property type="evidence" value="ECO:0007669"/>
    <property type="project" value="UniProtKB-EC"/>
</dbReference>
<dbReference type="Pfam" id="PF00398">
    <property type="entry name" value="RrnaAD"/>
    <property type="match status" value="1"/>
</dbReference>
<feature type="domain" description="Ribosomal RNA adenine methylase transferase N-terminal" evidence="9">
    <location>
        <begin position="37"/>
        <end position="212"/>
    </location>
</feature>
<comment type="subcellular location">
    <subcellularLocation>
        <location evidence="7">Cytoplasm</location>
    </subcellularLocation>
</comment>
<dbReference type="EMBL" id="JACHFQ010000002">
    <property type="protein sequence ID" value="MBB5225238.1"/>
    <property type="molecule type" value="Genomic_DNA"/>
</dbReference>
<comment type="similarity">
    <text evidence="7">Belongs to the class I-like SAM-binding methyltransferase superfamily. rRNA adenine N(6)-methyltransferase family. RsmA subfamily.</text>
</comment>
<keyword evidence="3 7" id="KW-0489">Methyltransferase</keyword>
<dbReference type="InterPro" id="IPR023165">
    <property type="entry name" value="rRNA_Ade_diMease-like_C"/>
</dbReference>
<comment type="function">
    <text evidence="7">Specifically dimethylates two adjacent adenosines (A1518 and A1519) in the loop of a conserved hairpin near the 3'-end of 16S rRNA in the 30S particle. May play a critical role in biogenesis of 30S subunits.</text>
</comment>
<feature type="binding site" evidence="7 8">
    <location>
        <position position="30"/>
    </location>
    <ligand>
        <name>S-adenosyl-L-methionine</name>
        <dbReference type="ChEBI" id="CHEBI:59789"/>
    </ligand>
</feature>
<dbReference type="PANTHER" id="PTHR11727">
    <property type="entry name" value="DIMETHYLADENOSINE TRANSFERASE"/>
    <property type="match status" value="1"/>
</dbReference>
<dbReference type="InterPro" id="IPR020598">
    <property type="entry name" value="rRNA_Ade_methylase_Trfase_N"/>
</dbReference>
<sequence length="285" mass="31986">MEHPDYNSPLALKAFLDENGMAMQKKFGQNFLVNADARKKIIDCLDIDENSSVWEVGPGLGSMTDEILGRGAKLTAFEIDHGFARLVRQFFEIYSEKGKFELVEGDVLKTWKKYSDEHGAADRFFGNLPYNVAATIIADTINEGVRFEKAVVTIQKEVAQRMTAKEGSENYSSFSVLCQWAYNIKNIVDLAGGNFWPVPNVASRAVLMTKREDFPRCQNPKLFMKMLRQLFSSRRKTVRNNMLPLAGGEKTDQALEKAGIKGSVRAEDLSLDSLLKLSDALNELI</sequence>
<keyword evidence="1 7" id="KW-0963">Cytoplasm</keyword>
<dbReference type="GO" id="GO:0003723">
    <property type="term" value="F:RNA binding"/>
    <property type="evidence" value="ECO:0007669"/>
    <property type="project" value="UniProtKB-UniRule"/>
</dbReference>
<accession>A0A7W8G7E0</accession>
<dbReference type="PROSITE" id="PS01131">
    <property type="entry name" value="RRNA_A_DIMETH"/>
    <property type="match status" value="1"/>
</dbReference>
<feature type="binding site" evidence="7 8">
    <location>
        <position position="78"/>
    </location>
    <ligand>
        <name>S-adenosyl-L-methionine</name>
        <dbReference type="ChEBI" id="CHEBI:59789"/>
    </ligand>
</feature>
<protein>
    <recommendedName>
        <fullName evidence="7">Ribosomal RNA small subunit methyltransferase A</fullName>
        <ecNumber evidence="7">2.1.1.182</ecNumber>
    </recommendedName>
    <alternativeName>
        <fullName evidence="7">16S rRNA (adenine(1518)-N(6)/adenine(1519)-N(6))-dimethyltransferase</fullName>
    </alternativeName>
    <alternativeName>
        <fullName evidence="7">16S rRNA dimethyladenosine transferase</fullName>
    </alternativeName>
    <alternativeName>
        <fullName evidence="7">16S rRNA dimethylase</fullName>
    </alternativeName>
    <alternativeName>
        <fullName evidence="7">S-adenosylmethionine-6-N', N'-adenosyl(rRNA) dimethyltransferase</fullName>
    </alternativeName>
</protein>
<name>A0A7W8G7E0_9SPIR</name>
<dbReference type="Gene3D" id="1.10.8.100">
    <property type="entry name" value="Ribosomal RNA adenine dimethylase-like, domain 2"/>
    <property type="match status" value="1"/>
</dbReference>
<evidence type="ECO:0000256" key="6">
    <source>
        <dbReference type="ARBA" id="ARBA00022884"/>
    </source>
</evidence>
<keyword evidence="4 7" id="KW-0808">Transferase</keyword>
<keyword evidence="11" id="KW-1185">Reference proteome</keyword>
<dbReference type="GO" id="GO:0005829">
    <property type="term" value="C:cytosol"/>
    <property type="evidence" value="ECO:0007669"/>
    <property type="project" value="TreeGrafter"/>
</dbReference>
<evidence type="ECO:0000256" key="5">
    <source>
        <dbReference type="ARBA" id="ARBA00022691"/>
    </source>
</evidence>
<dbReference type="InterPro" id="IPR029063">
    <property type="entry name" value="SAM-dependent_MTases_sf"/>
</dbReference>
<dbReference type="PROSITE" id="PS51689">
    <property type="entry name" value="SAM_RNA_A_N6_MT"/>
    <property type="match status" value="1"/>
</dbReference>
<dbReference type="Proteomes" id="UP000518887">
    <property type="component" value="Unassembled WGS sequence"/>
</dbReference>
<gene>
    <name evidence="7" type="primary">rsmA</name>
    <name evidence="7" type="synonym">ksgA</name>
    <name evidence="10" type="ORF">HNP76_000582</name>
</gene>
<evidence type="ECO:0000256" key="1">
    <source>
        <dbReference type="ARBA" id="ARBA00022490"/>
    </source>
</evidence>
<dbReference type="NCBIfam" id="TIGR00755">
    <property type="entry name" value="ksgA"/>
    <property type="match status" value="1"/>
</dbReference>
<proteinExistence type="inferred from homology"/>
<evidence type="ECO:0000313" key="10">
    <source>
        <dbReference type="EMBL" id="MBB5225238.1"/>
    </source>
</evidence>
<dbReference type="PANTHER" id="PTHR11727:SF7">
    <property type="entry name" value="DIMETHYLADENOSINE TRANSFERASE-RELATED"/>
    <property type="match status" value="1"/>
</dbReference>
<evidence type="ECO:0000256" key="3">
    <source>
        <dbReference type="ARBA" id="ARBA00022603"/>
    </source>
</evidence>
<feature type="binding site" evidence="7 8">
    <location>
        <position position="127"/>
    </location>
    <ligand>
        <name>S-adenosyl-L-methionine</name>
        <dbReference type="ChEBI" id="CHEBI:59789"/>
    </ligand>
</feature>
<comment type="catalytic activity">
    <reaction evidence="7">
        <text>adenosine(1518)/adenosine(1519) in 16S rRNA + 4 S-adenosyl-L-methionine = N(6)-dimethyladenosine(1518)/N(6)-dimethyladenosine(1519) in 16S rRNA + 4 S-adenosyl-L-homocysteine + 4 H(+)</text>
        <dbReference type="Rhea" id="RHEA:19609"/>
        <dbReference type="Rhea" id="RHEA-COMP:10232"/>
        <dbReference type="Rhea" id="RHEA-COMP:10233"/>
        <dbReference type="ChEBI" id="CHEBI:15378"/>
        <dbReference type="ChEBI" id="CHEBI:57856"/>
        <dbReference type="ChEBI" id="CHEBI:59789"/>
        <dbReference type="ChEBI" id="CHEBI:74411"/>
        <dbReference type="ChEBI" id="CHEBI:74493"/>
        <dbReference type="EC" id="2.1.1.182"/>
    </reaction>
</comment>
<dbReference type="RefSeq" id="WP_184657326.1">
    <property type="nucleotide sequence ID" value="NZ_CP031518.1"/>
</dbReference>
<evidence type="ECO:0000256" key="8">
    <source>
        <dbReference type="PROSITE-ProRule" id="PRU01026"/>
    </source>
</evidence>
<reference evidence="10 11" key="1">
    <citation type="submission" date="2020-08" db="EMBL/GenBank/DDBJ databases">
        <title>Genomic Encyclopedia of Type Strains, Phase IV (KMG-IV): sequencing the most valuable type-strain genomes for metagenomic binning, comparative biology and taxonomic classification.</title>
        <authorList>
            <person name="Goeker M."/>
        </authorList>
    </citation>
    <scope>NUCLEOTIDE SEQUENCE [LARGE SCALE GENOMIC DNA]</scope>
    <source>
        <strain evidence="10 11">DSM 103462</strain>
    </source>
</reference>
<comment type="caution">
    <text evidence="10">The sequence shown here is derived from an EMBL/GenBank/DDBJ whole genome shotgun (WGS) entry which is preliminary data.</text>
</comment>
<dbReference type="Gene3D" id="3.40.50.150">
    <property type="entry name" value="Vaccinia Virus protein VP39"/>
    <property type="match status" value="1"/>
</dbReference>
<dbReference type="AlphaFoldDB" id="A0A7W8G7E0"/>
<keyword evidence="5 7" id="KW-0949">S-adenosyl-L-methionine</keyword>
<keyword evidence="2 7" id="KW-0698">rRNA processing</keyword>
<feature type="binding site" evidence="7 8">
    <location>
        <position position="32"/>
    </location>
    <ligand>
        <name>S-adenosyl-L-methionine</name>
        <dbReference type="ChEBI" id="CHEBI:59789"/>
    </ligand>
</feature>
<organism evidence="10 11">
    <name type="scientific">Treponema ruminis</name>
    <dbReference type="NCBI Taxonomy" id="744515"/>
    <lineage>
        <taxon>Bacteria</taxon>
        <taxon>Pseudomonadati</taxon>
        <taxon>Spirochaetota</taxon>
        <taxon>Spirochaetia</taxon>
        <taxon>Spirochaetales</taxon>
        <taxon>Treponemataceae</taxon>
        <taxon>Treponema</taxon>
    </lineage>
</organism>
<dbReference type="InterPro" id="IPR020596">
    <property type="entry name" value="rRNA_Ade_Mease_Trfase_CS"/>
</dbReference>
<evidence type="ECO:0000256" key="4">
    <source>
        <dbReference type="ARBA" id="ARBA00022679"/>
    </source>
</evidence>
<evidence type="ECO:0000313" key="11">
    <source>
        <dbReference type="Proteomes" id="UP000518887"/>
    </source>
</evidence>
<dbReference type="SMART" id="SM00650">
    <property type="entry name" value="rADc"/>
    <property type="match status" value="1"/>
</dbReference>
<feature type="binding site" evidence="7 8">
    <location>
        <position position="106"/>
    </location>
    <ligand>
        <name>S-adenosyl-L-methionine</name>
        <dbReference type="ChEBI" id="CHEBI:59789"/>
    </ligand>
</feature>
<dbReference type="InterPro" id="IPR001737">
    <property type="entry name" value="KsgA/Erm"/>
</dbReference>
<keyword evidence="6 7" id="KW-0694">RNA-binding</keyword>